<dbReference type="SMART" id="SM00508">
    <property type="entry name" value="PostSET"/>
    <property type="match status" value="1"/>
</dbReference>
<dbReference type="FunFam" id="3.30.40.10:FF:000002">
    <property type="entry name" value="Histone-lysine N-methyltransferase"/>
    <property type="match status" value="1"/>
</dbReference>
<evidence type="ECO:0000256" key="15">
    <source>
        <dbReference type="ARBA" id="ARBA00023242"/>
    </source>
</evidence>
<evidence type="ECO:0000256" key="16">
    <source>
        <dbReference type="PROSITE-ProRule" id="PRU00509"/>
    </source>
</evidence>
<feature type="compositionally biased region" description="Polar residues" evidence="17">
    <location>
        <begin position="2524"/>
        <end position="2546"/>
    </location>
</feature>
<feature type="region of interest" description="Disordered" evidence="17">
    <location>
        <begin position="2983"/>
        <end position="3249"/>
    </location>
</feature>
<dbReference type="PROSITE" id="PS50280">
    <property type="entry name" value="SET"/>
    <property type="match status" value="1"/>
</dbReference>
<feature type="domain" description="CXXC-type" evidence="22">
    <location>
        <begin position="813"/>
        <end position="859"/>
    </location>
</feature>
<dbReference type="OrthoDB" id="308383at2759"/>
<feature type="compositionally biased region" description="Basic and acidic residues" evidence="17">
    <location>
        <begin position="2661"/>
        <end position="2678"/>
    </location>
</feature>
<feature type="compositionally biased region" description="Basic and acidic residues" evidence="17">
    <location>
        <begin position="3464"/>
        <end position="3475"/>
    </location>
</feature>
<feature type="domain" description="PHD-type" evidence="23">
    <location>
        <begin position="1780"/>
        <end position="1889"/>
    </location>
</feature>
<evidence type="ECO:0000256" key="4">
    <source>
        <dbReference type="ARBA" id="ARBA00022691"/>
    </source>
</evidence>
<dbReference type="Gene3D" id="3.30.160.360">
    <property type="match status" value="2"/>
</dbReference>
<evidence type="ECO:0000256" key="9">
    <source>
        <dbReference type="ARBA" id="ARBA00022853"/>
    </source>
</evidence>
<dbReference type="Gene3D" id="3.30.40.10">
    <property type="entry name" value="Zinc/RING finger domain, C3HC4 (zinc finger)"/>
    <property type="match status" value="3"/>
</dbReference>
<evidence type="ECO:0000256" key="6">
    <source>
        <dbReference type="ARBA" id="ARBA00022737"/>
    </source>
</evidence>
<feature type="compositionally biased region" description="Basic residues" evidence="17">
    <location>
        <begin position="192"/>
        <end position="205"/>
    </location>
</feature>
<evidence type="ECO:0000259" key="22">
    <source>
        <dbReference type="PROSITE" id="PS51058"/>
    </source>
</evidence>
<feature type="compositionally biased region" description="Polar residues" evidence="17">
    <location>
        <begin position="3668"/>
        <end position="3682"/>
    </location>
</feature>
<dbReference type="CDD" id="cd15506">
    <property type="entry name" value="PHD1_KMT2A_like"/>
    <property type="match status" value="1"/>
</dbReference>
<keyword evidence="3" id="KW-0808">Transferase</keyword>
<dbReference type="InterPro" id="IPR011011">
    <property type="entry name" value="Znf_FYVE_PHD"/>
</dbReference>
<feature type="compositionally biased region" description="Acidic residues" evidence="17">
    <location>
        <begin position="213"/>
        <end position="225"/>
    </location>
</feature>
<feature type="region of interest" description="Disordered" evidence="17">
    <location>
        <begin position="1333"/>
        <end position="1396"/>
    </location>
</feature>
<dbReference type="InterPro" id="IPR003888">
    <property type="entry name" value="FYrich_N"/>
</dbReference>
<keyword evidence="8" id="KW-0862">Zinc</keyword>
<feature type="region of interest" description="Disordered" evidence="17">
    <location>
        <begin position="2624"/>
        <end position="2701"/>
    </location>
</feature>
<feature type="region of interest" description="Disordered" evidence="17">
    <location>
        <begin position="191"/>
        <end position="280"/>
    </location>
</feature>
<feature type="compositionally biased region" description="Polar residues" evidence="17">
    <location>
        <begin position="2403"/>
        <end position="2425"/>
    </location>
</feature>
<dbReference type="SMART" id="SM00541">
    <property type="entry name" value="FYRN"/>
    <property type="match status" value="1"/>
</dbReference>
<evidence type="ECO:0000313" key="25">
    <source>
        <dbReference type="RefSeq" id="XP_022327356.1"/>
    </source>
</evidence>
<feature type="domain" description="SET" evidence="19">
    <location>
        <begin position="4458"/>
        <end position="4574"/>
    </location>
</feature>
<keyword evidence="11" id="KW-0103">Bromodomain</keyword>
<dbReference type="InterPro" id="IPR034732">
    <property type="entry name" value="EPHD"/>
</dbReference>
<dbReference type="InterPro" id="IPR019787">
    <property type="entry name" value="Znf_PHD-finger"/>
</dbReference>
<dbReference type="GeneID" id="111126788"/>
<feature type="region of interest" description="Disordered" evidence="17">
    <location>
        <begin position="2753"/>
        <end position="2788"/>
    </location>
</feature>
<dbReference type="GO" id="GO:0042800">
    <property type="term" value="F:histone H3K4 methyltransferase activity"/>
    <property type="evidence" value="ECO:0007669"/>
    <property type="project" value="TreeGrafter"/>
</dbReference>
<dbReference type="PROSITE" id="PS51542">
    <property type="entry name" value="FYRN"/>
    <property type="match status" value="1"/>
</dbReference>
<feature type="region of interest" description="Disordered" evidence="17">
    <location>
        <begin position="3571"/>
        <end position="3590"/>
    </location>
</feature>
<keyword evidence="7 16" id="KW-0863">Zinc-finger</keyword>
<feature type="compositionally biased region" description="Basic residues" evidence="17">
    <location>
        <begin position="4215"/>
        <end position="4231"/>
    </location>
</feature>
<feature type="compositionally biased region" description="Polar residues" evidence="17">
    <location>
        <begin position="2568"/>
        <end position="2577"/>
    </location>
</feature>
<keyword evidence="15" id="KW-0539">Nucleus</keyword>
<evidence type="ECO:0000256" key="5">
    <source>
        <dbReference type="ARBA" id="ARBA00022723"/>
    </source>
</evidence>
<dbReference type="PROSITE" id="PS51543">
    <property type="entry name" value="FYRC"/>
    <property type="match status" value="1"/>
</dbReference>
<evidence type="ECO:0000259" key="18">
    <source>
        <dbReference type="PROSITE" id="PS50016"/>
    </source>
</evidence>
<dbReference type="SUPFAM" id="SSF57716">
    <property type="entry name" value="Glucocorticoid receptor-like (DNA-binding domain)"/>
    <property type="match status" value="1"/>
</dbReference>
<feature type="region of interest" description="Disordered" evidence="17">
    <location>
        <begin position="2387"/>
        <end position="2488"/>
    </location>
</feature>
<evidence type="ECO:0000256" key="3">
    <source>
        <dbReference type="ARBA" id="ARBA00022679"/>
    </source>
</evidence>
<dbReference type="InterPro" id="IPR013088">
    <property type="entry name" value="Znf_NHR/GATA"/>
</dbReference>
<feature type="region of interest" description="Disordered" evidence="17">
    <location>
        <begin position="693"/>
        <end position="727"/>
    </location>
</feature>
<feature type="domain" description="PHD-type" evidence="18">
    <location>
        <begin position="1108"/>
        <end position="1158"/>
    </location>
</feature>
<feature type="compositionally biased region" description="Polar residues" evidence="17">
    <location>
        <begin position="1335"/>
        <end position="1350"/>
    </location>
</feature>
<feature type="compositionally biased region" description="Basic residues" evidence="17">
    <location>
        <begin position="247"/>
        <end position="257"/>
    </location>
</feature>
<dbReference type="InterPro" id="IPR002857">
    <property type="entry name" value="Znf_CXXC"/>
</dbReference>
<dbReference type="RefSeq" id="XP_022327356.1">
    <property type="nucleotide sequence ID" value="XM_022471648.1"/>
</dbReference>
<keyword evidence="2" id="KW-0489">Methyltransferase</keyword>
<feature type="region of interest" description="Disordered" evidence="17">
    <location>
        <begin position="2154"/>
        <end position="2202"/>
    </location>
</feature>
<dbReference type="InterPro" id="IPR046341">
    <property type="entry name" value="SET_dom_sf"/>
</dbReference>
<dbReference type="Gene3D" id="1.20.920.10">
    <property type="entry name" value="Bromodomain-like"/>
    <property type="match status" value="1"/>
</dbReference>
<dbReference type="Pfam" id="PF00856">
    <property type="entry name" value="SET"/>
    <property type="match status" value="1"/>
</dbReference>
<feature type="compositionally biased region" description="Low complexity" evidence="17">
    <location>
        <begin position="2177"/>
        <end position="2198"/>
    </location>
</feature>
<feature type="compositionally biased region" description="Basic and acidic residues" evidence="17">
    <location>
        <begin position="2829"/>
        <end position="2840"/>
    </location>
</feature>
<keyword evidence="6" id="KW-0677">Repeat</keyword>
<feature type="region of interest" description="Disordered" evidence="17">
    <location>
        <begin position="3464"/>
        <end position="3499"/>
    </location>
</feature>
<feature type="region of interest" description="Disordered" evidence="17">
    <location>
        <begin position="1526"/>
        <end position="1550"/>
    </location>
</feature>
<feature type="domain" description="Nuclear receptor" evidence="21">
    <location>
        <begin position="568"/>
        <end position="648"/>
    </location>
</feature>
<dbReference type="Pfam" id="PF00105">
    <property type="entry name" value="zf-C4"/>
    <property type="match status" value="1"/>
</dbReference>
<feature type="compositionally biased region" description="Basic and acidic residues" evidence="17">
    <location>
        <begin position="3003"/>
        <end position="3038"/>
    </location>
</feature>
<evidence type="ECO:0000256" key="2">
    <source>
        <dbReference type="ARBA" id="ARBA00022603"/>
    </source>
</evidence>
<keyword evidence="10" id="KW-0805">Transcription regulation</keyword>
<feature type="region of interest" description="Disordered" evidence="17">
    <location>
        <begin position="2808"/>
        <end position="2864"/>
    </location>
</feature>
<feature type="compositionally biased region" description="Basic and acidic residues" evidence="17">
    <location>
        <begin position="2753"/>
        <end position="2774"/>
    </location>
</feature>
<feature type="compositionally biased region" description="Basic and acidic residues" evidence="17">
    <location>
        <begin position="2808"/>
        <end position="2819"/>
    </location>
</feature>
<feature type="compositionally biased region" description="Basic and acidic residues" evidence="17">
    <location>
        <begin position="2393"/>
        <end position="2402"/>
    </location>
</feature>
<gene>
    <name evidence="25" type="primary">LOC111126788</name>
</gene>
<feature type="region of interest" description="Disordered" evidence="17">
    <location>
        <begin position="3620"/>
        <end position="3682"/>
    </location>
</feature>
<dbReference type="CDD" id="cd19170">
    <property type="entry name" value="SET_KMT2A_2B"/>
    <property type="match status" value="1"/>
</dbReference>
<evidence type="ECO:0000256" key="10">
    <source>
        <dbReference type="ARBA" id="ARBA00023015"/>
    </source>
</evidence>
<evidence type="ECO:0000256" key="11">
    <source>
        <dbReference type="ARBA" id="ARBA00023117"/>
    </source>
</evidence>
<dbReference type="SUPFAM" id="SSF57903">
    <property type="entry name" value="FYVE/PHD zinc finger"/>
    <property type="match status" value="2"/>
</dbReference>
<feature type="compositionally biased region" description="Basic and acidic residues" evidence="17">
    <location>
        <begin position="2547"/>
        <end position="2557"/>
    </location>
</feature>
<organism evidence="24 25">
    <name type="scientific">Crassostrea virginica</name>
    <name type="common">Eastern oyster</name>
    <dbReference type="NCBI Taxonomy" id="6565"/>
    <lineage>
        <taxon>Eukaryota</taxon>
        <taxon>Metazoa</taxon>
        <taxon>Spiralia</taxon>
        <taxon>Lophotrochozoa</taxon>
        <taxon>Mollusca</taxon>
        <taxon>Bivalvia</taxon>
        <taxon>Autobranchia</taxon>
        <taxon>Pteriomorphia</taxon>
        <taxon>Ostreida</taxon>
        <taxon>Ostreoidea</taxon>
        <taxon>Ostreidae</taxon>
        <taxon>Crassostrea</taxon>
    </lineage>
</organism>
<feature type="compositionally biased region" description="Basic and acidic residues" evidence="17">
    <location>
        <begin position="2158"/>
        <end position="2167"/>
    </location>
</feature>
<dbReference type="PRINTS" id="PR00929">
    <property type="entry name" value="ATHOOK"/>
</dbReference>
<dbReference type="GO" id="GO:0032259">
    <property type="term" value="P:methylation"/>
    <property type="evidence" value="ECO:0007669"/>
    <property type="project" value="UniProtKB-KW"/>
</dbReference>
<dbReference type="SUPFAM" id="SSF82199">
    <property type="entry name" value="SET domain"/>
    <property type="match status" value="1"/>
</dbReference>
<evidence type="ECO:0000256" key="13">
    <source>
        <dbReference type="ARBA" id="ARBA00023163"/>
    </source>
</evidence>
<feature type="compositionally biased region" description="Basic and acidic residues" evidence="17">
    <location>
        <begin position="3108"/>
        <end position="3119"/>
    </location>
</feature>
<dbReference type="InterPro" id="IPR001628">
    <property type="entry name" value="Znf_hrmn_rcpt"/>
</dbReference>
<dbReference type="Gene3D" id="3.30.50.10">
    <property type="entry name" value="Erythroid Transcription Factor GATA-1, subunit A"/>
    <property type="match status" value="1"/>
</dbReference>
<feature type="domain" description="PHD-type" evidence="18">
    <location>
        <begin position="1060"/>
        <end position="1111"/>
    </location>
</feature>
<feature type="compositionally biased region" description="Low complexity" evidence="17">
    <location>
        <begin position="3636"/>
        <end position="3663"/>
    </location>
</feature>
<feature type="compositionally biased region" description="Basic and acidic residues" evidence="17">
    <location>
        <begin position="3483"/>
        <end position="3496"/>
    </location>
</feature>
<comment type="subcellular location">
    <subcellularLocation>
        <location evidence="1">Nucleus</location>
    </subcellularLocation>
</comment>
<dbReference type="InterPro" id="IPR001214">
    <property type="entry name" value="SET_dom"/>
</dbReference>
<dbReference type="Gene3D" id="2.170.270.10">
    <property type="entry name" value="SET domain"/>
    <property type="match status" value="1"/>
</dbReference>
<dbReference type="Pfam" id="PF05965">
    <property type="entry name" value="FYRC"/>
    <property type="match status" value="1"/>
</dbReference>
<dbReference type="GO" id="GO:0043565">
    <property type="term" value="F:sequence-specific DNA binding"/>
    <property type="evidence" value="ECO:0007669"/>
    <property type="project" value="InterPro"/>
</dbReference>
<dbReference type="InterPro" id="IPR013083">
    <property type="entry name" value="Znf_RING/FYVE/PHD"/>
</dbReference>
<dbReference type="InterPro" id="IPR047219">
    <property type="entry name" value="KMT2A_2B_SET"/>
</dbReference>
<feature type="compositionally biased region" description="Basic and acidic residues" evidence="17">
    <location>
        <begin position="1363"/>
        <end position="1380"/>
    </location>
</feature>
<evidence type="ECO:0000256" key="8">
    <source>
        <dbReference type="ARBA" id="ARBA00022833"/>
    </source>
</evidence>
<feature type="compositionally biased region" description="Low complexity" evidence="17">
    <location>
        <begin position="2451"/>
        <end position="2463"/>
    </location>
</feature>
<dbReference type="PANTHER" id="PTHR45838">
    <property type="entry name" value="HISTONE-LYSINE-N-METHYLTRANSFERASE 2 KMT2 FAMILY MEMBER"/>
    <property type="match status" value="1"/>
</dbReference>
<feature type="compositionally biased region" description="Basic and acidic residues" evidence="17">
    <location>
        <begin position="258"/>
        <end position="268"/>
    </location>
</feature>
<dbReference type="PROSITE" id="PS50016">
    <property type="entry name" value="ZF_PHD_2"/>
    <property type="match status" value="3"/>
</dbReference>
<keyword evidence="9" id="KW-0156">Chromatin regulator</keyword>
<keyword evidence="4" id="KW-0949">S-adenosyl-L-methionine</keyword>
<evidence type="ECO:0000256" key="7">
    <source>
        <dbReference type="ARBA" id="ARBA00022771"/>
    </source>
</evidence>
<dbReference type="PROSITE" id="PS51030">
    <property type="entry name" value="NUCLEAR_REC_DBD_2"/>
    <property type="match status" value="1"/>
</dbReference>
<dbReference type="SMART" id="SM00542">
    <property type="entry name" value="FYRC"/>
    <property type="match status" value="1"/>
</dbReference>
<sequence>MARLRFPGRPGCRFDRLGVRYGADEARIANDPLTLFVANIHRGLRTFRELVGDSDEDDEFEGFTKEDVKRADKKLQKELAKFGVEDDFTSPVSPKFGTRLSKRRESLENLPSAECTRNRKSTLVRKSYKEMINEGLATPSKSYVIKKAKEAGSARSEVQKEMKKWRKDSKSAEIGKEKSYKKFQIRLDNRGKVGKNIHNRGRPSKFKTLDVDQQSEEANEEEESCDSWVGKKKLTGKEKDKFSAVGKAKRLLQKAKTSKKDKVSPEQTRKKKASTKKQFVLPVQSSRSSRVIIPNKRFIEDDSVKTTTVVAKRSVMKISDEPKPLVTEHKLPIEMGLFANASTKLQIETEKLPSLPMSSLSPSGIVKPKFEALTGIGGFQSPLYDQPLIVEGKRARKPSLKVRMKMSDSSFRKFKERSLEKKLEARKIIEQERVKQEEHEGKKLFLSPSKLSASLTSKLPSLPIMAPPKFGVAPFASISERERLEKLEREALVKRMRGHNILRKAKFQLNRAALNRSKADLARTLKKELRMEAKLQKIQESQKNKLVPSASEVRVEQAFGADGLVDKLYHCRICERGMSAPRKRSGVLTCESCRKFFQSHTERVSLGKTVQCVTGSCNIHYQDRPICQDCRYSKCLKLFNMEDKRVYPSGDQIMEFDDFSKEINVTIPQITVSSASPGTCALVSSPLASMKSPAMLSPMGPTSPPATITTSSPETEESPKSDGRGPRIKHVCRKAAVVLGKPVAKFPKSPEITLSALPSGEKVKLWKKDQEEKKELSDDEIPLEDIIQHSEDSIQAIKKTPARSPLKFTKGRYGKRKIRCKKCEGCTSEDCGVCNFCLDKPKFGGRGVMKQACIQRRCKYPRYSRLAPGSLLRARDSDNQSDGSSASPFKDDFSPTRQVRYRDDQNDAPSGSNKSAALSLIQRMALQGKRLSNVSKSNIDKTLALKRPFPEVLTPDDVSRRLWQEFGHASQISLPKFPTFSGEGSKLSNSSQPKRMLTKFKGNDGRSDVMVMHSVTSAQGWSAPGVEQHRIKAEYRENFELTRVWYTGVSLTVSGPMCVRIICFLCGSAGKHEMLYCNVCCEPYHEFCLDEEDRPHEVHSDSWCCKRCQFCQVCGRQNNLLQCDKCQNTYHPECLGPNYPTKPSKKKNIWICTKCVKCKSCGATTPGSGSAATWMYDFQLCYECGQLMDKGNYCPICHKCYTDDDWDSKMVQCASCESWVHAKCEELTDEMYERMSVLPEDVHYICKICSPKGDRHWELVLKDSFLDGLKSVFNTVTQAKCAQHLLHIDEKKAKELEEKLNEQKYGDALKTTMELEKSLENFVSSLEKVLKSKNKSSGEQQPEEGNSKKVTSVVDLVGENEEREEKKLEEDKDDSMIRFEGDDDLDETKSSLTEDKSDVEMAEVLNDSETISIGDGETLSALTTPGVSGVVTPASSAGSPRVGAEDGEMGLGSPAPVNQEGQRLGDDGAGDPMEVNPVNIPNRTLKLAEKKDEVEGSEKEEKLLNDASDIDNQKEELPGALLTNVREEKSQADICDSDNSQPGPKLSTDDQNVNLMDKEIKQEQIVNVTNCSPVVPSSSFKSGGVVDLTVEKSVSFQLSSPMKGLITPTKAPGLGLAENRLLPGFIRLYPKDFNAVKLKIINEEYASVNEFSEDMAHIINLALNDPDEVKLVRKKATNSVRSMFVKQMEKCFPWFNVKACQIWDKNQNFPPGMLPDAVLPPFEDHTYAQWLERADRHKSPQPSPFKRVGNTPIKKIVPLPVDEDAEKVLSCDLEDSGEDIRRCILCWHYGDSDPNDAGRLLYVGQDDWVHVNCALWSAEVYEEEHDGTLQNVQTALSRGRVMRCDSCQRAGATVGCCTRGCPANYHFMCARLEQCLFQEDKKVFCPQHTEKVDGELVTKEKFSVNRRVCVSMEDLKFNKKTWSKGLDPSAVSIIIGSCTVEELGRLTPISDTRDLLLPVEFTCTRVFWSTQDIRKRCVYTCRIIEVEPDSPKSASMVIKDTTIIHDESHPDFVPLSQINIPGINLFPETRSGTESLEMSRLSDESGLSKSFDTSGDCEIMNSTMNSNQSFYSSDAGNESLSSSWPVVKKRRSSEQQPLNFGVLSPNTLRLLNLKNPEKFQPTAKPCSGEKDDFGTLIKIADRLNMAAIGKSETVKTFPRRERSRSVDRLLSPPPVRFSPSFRSEGHQSAGNSRSNSRANSEERVFSPIPTMSLQKQLTQNKEVIAVKPLIDSNCNSQVSDLNKTDITTVSAETNSQEVGLEPINEEKTAEMDHSNETYVVLPEGCSELSDEDIQMITEAIERSRSEQATDESMMSVESIEDLSGEGCKQASIESTALLSTDVCGSESEIQEKTSEMGEIQVKSDDTRISSAKEKLNVDFTVGNNQVESFSESQTDKSSDHIVNDSNMTTDTQNENSTGKIGNDLSSVEKDLGFEQSKPEVEEKRVEPMDISENCSSESSLVSSAQRDDATSCANAAEQIHEPRLPNEKLVSIQEPTMFHLDGRSQDGIDDNEKQLAEEMETEVMRTSQEISTNPKPSTVEIQNNDDTLLKPTEEKRHTAVGLNETADAPTTNGPFQHNQEESDTVEKSVPCPERRIAKSGDKIPVYGREGQLIGYKKPTVEHRELRRLHYSTPKPTFEEILSEAQRQMQSEKVGGDTKSNSMEDHPCETSEKTDDLGAEKSTNTEPSSFSENQIEGDEQQVEENLNVVCSEKNCEDILIRGDLVKELGGKAKELDDGNGKKCDVEMNETDVKKEKFDKDMTENEKERNSERESLETESSSFAQKASVISNDKGQELLDVITVKENRVPDTRTEKEKNDLFKGLGLARTPEAKKSKGELKKTPLKSYPLRRRSASAQGGGMKSDLPLHDQIAQKIKAESLAKSSPGAKGPFKCPTCKRLYRTEESFDTHIKTCDFEVSTSDEEEESENEGGARKYSMRQTTVVKKVVMEIEQKERETESAARKEKVSALKSSCKKARLVLHKLSPRKVQQGFAKLSPRRRGRPVKAEKEDTCTSVKPDSKVAKRLLSSDDEKNSNEVDRKRRLTRHSMESSVSSERLTRSTSEVKSENMKTKEIEDSESDISPKRGRGRPKKTSIQPMEKKDEEEDRSEDVAEKSGSERRSRGRSRRSSILVEEEIKKEIVIPEEVDNHEESHSENSPVSTRGRPLRKSTVSEQTIVSKGRCTRRSSSNHVNNGEDVVSSPPTPKRGRGRPPKSPKGLCHSTSDEVSDSSISLEKRRNQSDRQGSNPVKHILRNERKLKDFAGRRPVRRKKRVNLEYPGLSSVATKRNAILSRKIHSLRDRRMNKQKLKQAVSMQDKTMLKSEQENRLQRVRGRPTKKIDGDLSKTEDDSTSNKRNLRGKIIEIKQENREENETAERFSEGQNCKTEIKESILNVIKQSNTSSLLKCPVQKVQSTTESDAITITDDDENENDIIFCEKTGDFLNKKDRKITAKTCEIQCDLDNDHSAQKQPEETKVGKSPVKVTTKESPSKSKKAEDSIDSSTDTFVDRIMNDPAIQKLTPFQLLELQNKVTDKKVDVSSNTKIDTEATIKSIKEFLKKKIEEGTNKTIYVTDTGNRKDEGQSSSGKANPAEPVSVMKVNLPSSVTPQDIQKIIEAHKRATGTLGKSESSIGITPISRSSPLQSLTSQSSTSVLSSTASISQSSHPPLESSNPATVQTNTLPPISTPMLPQNFASNSLLAAANAISSRVVMPSPNAILPSPNAMISQAANIPALGALLPSEPTPINAGIVPSQSAILPVGQQLPLMSPSAMMASPQSAIVSGGIQAPMYSVNNSSPGYQALTPAIVTLPEPQKTFLLPPNQNLITVPQSQNVLTVPQNPLITPNISQQVDFLSLMNNAAVRASQSLLNPAISPVINSTQYVQNVPHVPNIPSLQNFPQVLQGLRLPHDNRQQPMMQNQSAAAVEGPAIKSVPVRGQLHAYIKSLSQNTQKTSQSASNAISPVGSSSASSTIVRVFVDGKPIAMTTDTSVLNDPSSLLAKLDPTALQKGKYNMSVTSHRVTSTTSLTVSTKGSASSFRTHCSPTTNKMLSALLKNCSSASAKTTLSTSAFTKNLACKPIKPASSSVRKTIFKKLEESVDASSMSGSSLPSSSLAPIQPASNTRLPLALSQNRSLLPAPGGLGPIVGKIIRKSDGAVLKKLVKTSSSKASDQEKNFAIQPKVMKAIMKKLGADKSVPILSRKHGKDYDMLSVRVKSKAAMKGKVKKKHHRKSPQKVRLGLPHPSGKGTLSHPIIHPHKEAMMLPQPALEEEVEETPLSQFREELREKKLGRNKKDGPKFQFQISSDDGFSCKGDSMAEAWQQVVEKVQDVRLSARMKHLSFTSLDPVQLFGVNYNSVVYLLEQLYGAQNCRNYNFKYHHYDIADLEEEPAENPTGCIRSEPYESRKPFDIFSFLMSQYRQMPNSSESKNDVEMVHKSARRATSMDLPMAMRYRKLKEHSREAVGVYRSHIHGRGLFCKRNIDEGEMVIEYSGEVIRASLTDKREKYYEGKGIGCYMFRIDDYDVIDATLHGSAARFINHSCEPNCYSKVINVDGKKHIVIFAMKSIKRGEELTYDYKFPIEEVKIPCTCGTKKCRRYLN</sequence>
<dbReference type="GO" id="GO:0008270">
    <property type="term" value="F:zinc ion binding"/>
    <property type="evidence" value="ECO:0007669"/>
    <property type="project" value="UniProtKB-KW"/>
</dbReference>
<evidence type="ECO:0000256" key="12">
    <source>
        <dbReference type="ARBA" id="ARBA00023125"/>
    </source>
</evidence>
<feature type="region of interest" description="Disordered" evidence="17">
    <location>
        <begin position="1423"/>
        <end position="1513"/>
    </location>
</feature>
<dbReference type="FunFam" id="3.30.40.10:FF:000394">
    <property type="entry name" value="Histone-lysine N-methyltransferase"/>
    <property type="match status" value="1"/>
</dbReference>
<feature type="compositionally biased region" description="Basic and acidic residues" evidence="17">
    <location>
        <begin position="3055"/>
        <end position="3073"/>
    </location>
</feature>
<dbReference type="PROSITE" id="PS51805">
    <property type="entry name" value="EPHD"/>
    <property type="match status" value="1"/>
</dbReference>
<dbReference type="SMART" id="SM00317">
    <property type="entry name" value="SET"/>
    <property type="match status" value="1"/>
</dbReference>
<dbReference type="Pfam" id="PF02008">
    <property type="entry name" value="zf-CXXC"/>
    <property type="match status" value="1"/>
</dbReference>
<dbReference type="FunFam" id="2.170.270.10:FF:000004">
    <property type="entry name" value="Histone-lysine N-methyltransferase"/>
    <property type="match status" value="1"/>
</dbReference>
<evidence type="ECO:0000256" key="14">
    <source>
        <dbReference type="ARBA" id="ARBA00023170"/>
    </source>
</evidence>
<dbReference type="Proteomes" id="UP000694844">
    <property type="component" value="Chromosome 3"/>
</dbReference>
<dbReference type="GO" id="GO:0035097">
    <property type="term" value="C:histone methyltransferase complex"/>
    <property type="evidence" value="ECO:0007669"/>
    <property type="project" value="TreeGrafter"/>
</dbReference>
<dbReference type="PROSITE" id="PS50868">
    <property type="entry name" value="POST_SET"/>
    <property type="match status" value="1"/>
</dbReference>
<feature type="region of interest" description="Disordered" evidence="17">
    <location>
        <begin position="4215"/>
        <end position="4244"/>
    </location>
</feature>
<dbReference type="Pfam" id="PF13771">
    <property type="entry name" value="zf-HC5HC2H"/>
    <property type="match status" value="1"/>
</dbReference>
<feature type="compositionally biased region" description="Basic and acidic residues" evidence="17">
    <location>
        <begin position="3317"/>
        <end position="3327"/>
    </location>
</feature>
<evidence type="ECO:0000259" key="21">
    <source>
        <dbReference type="PROSITE" id="PS51030"/>
    </source>
</evidence>
<dbReference type="SMART" id="SM00249">
    <property type="entry name" value="PHD"/>
    <property type="match status" value="4"/>
</dbReference>
<feature type="compositionally biased region" description="Basic and acidic residues" evidence="17">
    <location>
        <begin position="2426"/>
        <end position="2447"/>
    </location>
</feature>
<feature type="compositionally biased region" description="Basic and acidic residues" evidence="17">
    <location>
        <begin position="2578"/>
        <end position="2601"/>
    </location>
</feature>
<feature type="compositionally biased region" description="Basic and acidic residues" evidence="17">
    <location>
        <begin position="1486"/>
        <end position="1504"/>
    </location>
</feature>
<dbReference type="PROSITE" id="PS51058">
    <property type="entry name" value="ZF_CXXC"/>
    <property type="match status" value="1"/>
</dbReference>
<dbReference type="KEGG" id="cvn:111126788"/>
<feature type="compositionally biased region" description="Basic and acidic residues" evidence="17">
    <location>
        <begin position="1387"/>
        <end position="1396"/>
    </location>
</feature>
<evidence type="ECO:0000259" key="19">
    <source>
        <dbReference type="PROSITE" id="PS50280"/>
    </source>
</evidence>
<keyword evidence="13" id="KW-0804">Transcription</keyword>
<dbReference type="CDD" id="cd15664">
    <property type="entry name" value="ePHD_KMT2A_like"/>
    <property type="match status" value="1"/>
</dbReference>
<dbReference type="GO" id="GO:0003700">
    <property type="term" value="F:DNA-binding transcription factor activity"/>
    <property type="evidence" value="ECO:0007669"/>
    <property type="project" value="InterPro"/>
</dbReference>
<dbReference type="InterPro" id="IPR003616">
    <property type="entry name" value="Post-SET_dom"/>
</dbReference>
<feature type="region of interest" description="Disordered" evidence="17">
    <location>
        <begin position="871"/>
        <end position="896"/>
    </location>
</feature>
<feature type="compositionally biased region" description="Polar residues" evidence="17">
    <location>
        <begin position="2680"/>
        <end position="2693"/>
    </location>
</feature>
<dbReference type="InterPro" id="IPR036427">
    <property type="entry name" value="Bromodomain-like_sf"/>
</dbReference>
<keyword evidence="24" id="KW-1185">Reference proteome</keyword>
<keyword evidence="14" id="KW-0675">Receptor</keyword>
<evidence type="ECO:0000256" key="1">
    <source>
        <dbReference type="ARBA" id="ARBA00004123"/>
    </source>
</evidence>
<feature type="region of interest" description="Disordered" evidence="17">
    <location>
        <begin position="150"/>
        <end position="177"/>
    </location>
</feature>
<name>A0A8B8DK32_CRAVI</name>
<dbReference type="CDD" id="cd15508">
    <property type="entry name" value="PHD3_KMT2A_like"/>
    <property type="match status" value="1"/>
</dbReference>
<dbReference type="SMART" id="SM00384">
    <property type="entry name" value="AT_hook"/>
    <property type="match status" value="6"/>
</dbReference>
<feature type="region of interest" description="Disordered" evidence="17">
    <location>
        <begin position="3303"/>
        <end position="3353"/>
    </location>
</feature>
<keyword evidence="5" id="KW-0479">Metal-binding</keyword>
<dbReference type="SMART" id="SM00399">
    <property type="entry name" value="ZnF_C4"/>
    <property type="match status" value="1"/>
</dbReference>
<dbReference type="Pfam" id="PF05964">
    <property type="entry name" value="FYRN"/>
    <property type="match status" value="1"/>
</dbReference>
<proteinExistence type="predicted"/>
<protein>
    <submittedName>
        <fullName evidence="25">Uncharacterized protein LOC111126788 isoform X1</fullName>
    </submittedName>
</protein>
<dbReference type="GO" id="GO:0045893">
    <property type="term" value="P:positive regulation of DNA-templated transcription"/>
    <property type="evidence" value="ECO:0007669"/>
    <property type="project" value="TreeGrafter"/>
</dbReference>
<feature type="region of interest" description="Disordered" evidence="17">
    <location>
        <begin position="2518"/>
        <end position="2603"/>
    </location>
</feature>
<evidence type="ECO:0000256" key="17">
    <source>
        <dbReference type="SAM" id="MobiDB-lite"/>
    </source>
</evidence>
<keyword evidence="12" id="KW-0238">DNA-binding</keyword>
<feature type="domain" description="PHD-type" evidence="18">
    <location>
        <begin position="1191"/>
        <end position="1252"/>
    </location>
</feature>
<evidence type="ECO:0000259" key="20">
    <source>
        <dbReference type="PROSITE" id="PS50868"/>
    </source>
</evidence>
<accession>A0A8B8DK32</accession>
<dbReference type="InterPro" id="IPR017956">
    <property type="entry name" value="AT_hook_DNA-bd_motif"/>
</dbReference>
<evidence type="ECO:0000259" key="23">
    <source>
        <dbReference type="PROSITE" id="PS51805"/>
    </source>
</evidence>
<dbReference type="InterPro" id="IPR003889">
    <property type="entry name" value="FYrich_C"/>
</dbReference>
<dbReference type="PANTHER" id="PTHR45838:SF4">
    <property type="entry name" value="HISTONE-LYSINE N-METHYLTRANSFERASE TRITHORAX"/>
    <property type="match status" value="1"/>
</dbReference>
<feature type="compositionally biased region" description="Basic and acidic residues" evidence="17">
    <location>
        <begin position="3336"/>
        <end position="3351"/>
    </location>
</feature>
<evidence type="ECO:0000313" key="24">
    <source>
        <dbReference type="Proteomes" id="UP000694844"/>
    </source>
</evidence>
<feature type="domain" description="Post-SET" evidence="20">
    <location>
        <begin position="4580"/>
        <end position="4596"/>
    </location>
</feature>
<dbReference type="Pfam" id="PF00628">
    <property type="entry name" value="PHD"/>
    <property type="match status" value="2"/>
</dbReference>
<dbReference type="InterPro" id="IPR001965">
    <property type="entry name" value="Znf_PHD"/>
</dbReference>
<reference evidence="25" key="1">
    <citation type="submission" date="2025-08" db="UniProtKB">
        <authorList>
            <consortium name="RefSeq"/>
        </authorList>
    </citation>
    <scope>IDENTIFICATION</scope>
    <source>
        <tissue evidence="25">Whole sample</tissue>
    </source>
</reference>